<gene>
    <name evidence="1" type="ORF">ACFSPV_07020</name>
</gene>
<organism evidence="1 2">
    <name type="scientific">Delftia deserti</name>
    <dbReference type="NCBI Taxonomy" id="1651218"/>
    <lineage>
        <taxon>Bacteria</taxon>
        <taxon>Pseudomonadati</taxon>
        <taxon>Pseudomonadota</taxon>
        <taxon>Betaproteobacteria</taxon>
        <taxon>Burkholderiales</taxon>
        <taxon>Comamonadaceae</taxon>
        <taxon>Delftia</taxon>
    </lineage>
</organism>
<dbReference type="Pfam" id="PF03837">
    <property type="entry name" value="RecT"/>
    <property type="match status" value="1"/>
</dbReference>
<protein>
    <submittedName>
        <fullName evidence="1">Recombinase RecT</fullName>
    </submittedName>
</protein>
<reference evidence="2" key="1">
    <citation type="journal article" date="2019" name="Int. J. Syst. Evol. Microbiol.">
        <title>The Global Catalogue of Microorganisms (GCM) 10K type strain sequencing project: providing services to taxonomists for standard genome sequencing and annotation.</title>
        <authorList>
            <consortium name="The Broad Institute Genomics Platform"/>
            <consortium name="The Broad Institute Genome Sequencing Center for Infectious Disease"/>
            <person name="Wu L."/>
            <person name="Ma J."/>
        </authorList>
    </citation>
    <scope>NUCLEOTIDE SEQUENCE [LARGE SCALE GENOMIC DNA]</scope>
    <source>
        <strain evidence="2">CCUG 62793</strain>
    </source>
</reference>
<evidence type="ECO:0000313" key="1">
    <source>
        <dbReference type="EMBL" id="MFD2318447.1"/>
    </source>
</evidence>
<evidence type="ECO:0000313" key="2">
    <source>
        <dbReference type="Proteomes" id="UP001597287"/>
    </source>
</evidence>
<dbReference type="Proteomes" id="UP001597287">
    <property type="component" value="Unassembled WGS sequence"/>
</dbReference>
<dbReference type="InterPro" id="IPR018330">
    <property type="entry name" value="RecT_fam"/>
</dbReference>
<keyword evidence="2" id="KW-1185">Reference proteome</keyword>
<name>A0ABW5EPF1_9BURK</name>
<dbReference type="EMBL" id="JBHUIG010000004">
    <property type="protein sequence ID" value="MFD2318447.1"/>
    <property type="molecule type" value="Genomic_DNA"/>
</dbReference>
<accession>A0ABW5EPF1</accession>
<proteinExistence type="predicted"/>
<sequence>MNSLVTQASGGQLRAASQFDLSPQNFEQALTFSNYLAESDMVPKDFKGKPGNCLIAMQWGAELGLKPLQSLQNLAVINGRPALWGDAVIALVLASPVCEYVNEDDDGQTAYCRVKRKGGVEQVRSFSMDDAAKAGLSSKQGPWSQYPKRMRQMRARAFALRDVFPDVLRGMPVAEELQDMAAAGQPAGERHMGPVEVVQPEWPADRWAAGLAKWADGIAKGKPIADVLAWLGSKGKVTAEQEQQLRDEVAKRQGTSAAPAGAAAAAPAADADGVLVVDAAKLEQDLKDAADLDTLYKHGSLLDAVEDLAERQRLTEIFDARVAELEQS</sequence>
<comment type="caution">
    <text evidence="1">The sequence shown here is derived from an EMBL/GenBank/DDBJ whole genome shotgun (WGS) entry which is preliminary data.</text>
</comment>
<dbReference type="RefSeq" id="WP_380104930.1">
    <property type="nucleotide sequence ID" value="NZ_JBHSIH010000001.1"/>
</dbReference>